<organism evidence="14 15">
    <name type="scientific">Agrobacterium tumefaciens</name>
    <dbReference type="NCBI Taxonomy" id="358"/>
    <lineage>
        <taxon>Bacteria</taxon>
        <taxon>Pseudomonadati</taxon>
        <taxon>Pseudomonadota</taxon>
        <taxon>Alphaproteobacteria</taxon>
        <taxon>Hyphomicrobiales</taxon>
        <taxon>Rhizobiaceae</taxon>
        <taxon>Rhizobium/Agrobacterium group</taxon>
        <taxon>Agrobacterium</taxon>
        <taxon>Agrobacterium tumefaciens complex</taxon>
    </lineage>
</organism>
<evidence type="ECO:0000313" key="15">
    <source>
        <dbReference type="Proteomes" id="UP000222296"/>
    </source>
</evidence>
<feature type="transmembrane region" description="Helical" evidence="11">
    <location>
        <begin position="131"/>
        <end position="151"/>
    </location>
</feature>
<feature type="domain" description="ABC transmembrane type-1" evidence="13">
    <location>
        <begin position="60"/>
        <end position="251"/>
    </location>
</feature>
<dbReference type="GO" id="GO:0005886">
    <property type="term" value="C:plasma membrane"/>
    <property type="evidence" value="ECO:0007669"/>
    <property type="project" value="UniProtKB-SubCell"/>
</dbReference>
<keyword evidence="14" id="KW-0614">Plasmid</keyword>
<sequence length="265" mass="28774">MATARYVLLLALAGLYLTPLVLALISSFKTPAELQQVLSLPSGFYTRNYAEGWDRIGHSILNSFMITIPAVILSVFVGALAAFPLSHTRIPGERYLFLLLLAGMLVPQQTVQIPLFLIMRALRLYNTIPGMWLVHVAYGVPFCAFFMRNFFSSMPRSMFEAARIDGCGPAGYFFKILLPASASGLAALAIVQSRSVWNDLFFGLTITSGPSTHPAPVALYSLIGGLEVDDGPIMAATVISILPMMVAFLLFQKAFTRGLLGGSSK</sequence>
<evidence type="ECO:0000256" key="7">
    <source>
        <dbReference type="ARBA" id="ARBA00022692"/>
    </source>
</evidence>
<evidence type="ECO:0000256" key="12">
    <source>
        <dbReference type="RuleBase" id="RU363056"/>
    </source>
</evidence>
<dbReference type="Gene3D" id="1.10.3720.10">
    <property type="entry name" value="MetI-like"/>
    <property type="match status" value="1"/>
</dbReference>
<feature type="transmembrane region" description="Helical" evidence="11">
    <location>
        <begin position="60"/>
        <end position="83"/>
    </location>
</feature>
<evidence type="ECO:0000256" key="6">
    <source>
        <dbReference type="ARBA" id="ARBA00022475"/>
    </source>
</evidence>
<evidence type="ECO:0000256" key="10">
    <source>
        <dbReference type="ARBA" id="ARBA00037054"/>
    </source>
</evidence>
<geneLocation type="plasmid" evidence="15">
    <name>pat</name>
</geneLocation>
<keyword evidence="9 11" id="KW-0472">Membrane</keyword>
<dbReference type="Proteomes" id="UP000222296">
    <property type="component" value="Plasmid pAt"/>
</dbReference>
<proteinExistence type="inferred from homology"/>
<keyword evidence="8 11" id="KW-1133">Transmembrane helix</keyword>
<evidence type="ECO:0000256" key="1">
    <source>
        <dbReference type="ARBA" id="ARBA00004651"/>
    </source>
</evidence>
<evidence type="ECO:0000259" key="13">
    <source>
        <dbReference type="PROSITE" id="PS50928"/>
    </source>
</evidence>
<dbReference type="PANTHER" id="PTHR43744:SF8">
    <property type="entry name" value="SN-GLYCEROL-3-PHOSPHATE TRANSPORT SYSTEM PERMEASE PROTEIN UGPE"/>
    <property type="match status" value="1"/>
</dbReference>
<keyword evidence="7 11" id="KW-0812">Transmembrane</keyword>
<evidence type="ECO:0000313" key="14">
    <source>
        <dbReference type="EMBL" id="QDY97792.1"/>
    </source>
</evidence>
<dbReference type="PANTHER" id="PTHR43744">
    <property type="entry name" value="ABC TRANSPORTER PERMEASE PROTEIN MG189-RELATED-RELATED"/>
    <property type="match status" value="1"/>
</dbReference>
<feature type="transmembrane region" description="Helical" evidence="11">
    <location>
        <begin position="172"/>
        <end position="191"/>
    </location>
</feature>
<comment type="caution">
    <text evidence="12">Lacks conserved residue(s) required for the propagation of feature annotation.</text>
</comment>
<feature type="transmembrane region" description="Helical" evidence="11">
    <location>
        <begin position="95"/>
        <end position="119"/>
    </location>
</feature>
<dbReference type="PROSITE" id="PS50928">
    <property type="entry name" value="ABC_TM1"/>
    <property type="match status" value="1"/>
</dbReference>
<comment type="similarity">
    <text evidence="2 11">Belongs to the binding-protein-dependent transport system permease family.</text>
</comment>
<feature type="transmembrane region" description="Helical" evidence="11">
    <location>
        <begin position="233"/>
        <end position="251"/>
    </location>
</feature>
<reference evidence="14 15" key="1">
    <citation type="journal article" date="2017" name="Genome Announc.">
        <title>Draft Genome Sequence of Agrobacterium tumefaciens Biovar 1 Strain 186, Isolated from Walnut.</title>
        <authorList>
            <person name="Poret-Peterson A.T."/>
            <person name="Bhatnagar S."/>
            <person name="McClean A.E."/>
            <person name="Kluepfel D.A."/>
        </authorList>
    </citation>
    <scope>NUCLEOTIDE SEQUENCE [LARGE SCALE GENOMIC DNA]</scope>
    <source>
        <strain evidence="14 15">186</strain>
    </source>
</reference>
<keyword evidence="12" id="KW-0997">Cell inner membrane</keyword>
<protein>
    <recommendedName>
        <fullName evidence="4 12">sn-glycerol-3-phosphate transport system permease protein UgpE</fullName>
    </recommendedName>
</protein>
<dbReference type="SUPFAM" id="SSF161098">
    <property type="entry name" value="MetI-like"/>
    <property type="match status" value="1"/>
</dbReference>
<evidence type="ECO:0000256" key="11">
    <source>
        <dbReference type="RuleBase" id="RU363032"/>
    </source>
</evidence>
<gene>
    <name evidence="12" type="primary">ugpE</name>
    <name evidence="14" type="ORF">CG010_025830</name>
</gene>
<dbReference type="EMBL" id="CP042276">
    <property type="protein sequence ID" value="QDY97792.1"/>
    <property type="molecule type" value="Genomic_DNA"/>
</dbReference>
<accession>A0AAP9EAG8</accession>
<evidence type="ECO:0000256" key="2">
    <source>
        <dbReference type="ARBA" id="ARBA00009306"/>
    </source>
</evidence>
<evidence type="ECO:0000256" key="4">
    <source>
        <dbReference type="ARBA" id="ARBA00020515"/>
    </source>
</evidence>
<dbReference type="AlphaFoldDB" id="A0AAP9EAG8"/>
<evidence type="ECO:0000256" key="9">
    <source>
        <dbReference type="ARBA" id="ARBA00023136"/>
    </source>
</evidence>
<dbReference type="InterPro" id="IPR035906">
    <property type="entry name" value="MetI-like_sf"/>
</dbReference>
<evidence type="ECO:0000256" key="5">
    <source>
        <dbReference type="ARBA" id="ARBA00022448"/>
    </source>
</evidence>
<evidence type="ECO:0000256" key="8">
    <source>
        <dbReference type="ARBA" id="ARBA00022989"/>
    </source>
</evidence>
<keyword evidence="5 11" id="KW-0813">Transport</keyword>
<comment type="subcellular location">
    <subcellularLocation>
        <location evidence="12">Cell inner membrane</location>
        <topology evidence="12">Multi-pass membrane protein</topology>
    </subcellularLocation>
    <subcellularLocation>
        <location evidence="1 11">Cell membrane</location>
        <topology evidence="1 11">Multi-pass membrane protein</topology>
    </subcellularLocation>
</comment>
<comment type="function">
    <text evidence="10 12">Part of the ABC transporter complex UgpBAEC involved in sn-glycerol-3-phosphate (G3P) import. Probably responsible for the translocation of the substrate across the membrane.</text>
</comment>
<comment type="subunit">
    <text evidence="3 12">The complex is composed of two ATP-binding proteins (UgpC), two transmembrane proteins (UgpA and UgpE) and a solute-binding protein (UgpB).</text>
</comment>
<dbReference type="Pfam" id="PF00528">
    <property type="entry name" value="BPD_transp_1"/>
    <property type="match status" value="1"/>
</dbReference>
<dbReference type="GO" id="GO:0055085">
    <property type="term" value="P:transmembrane transport"/>
    <property type="evidence" value="ECO:0007669"/>
    <property type="project" value="InterPro"/>
</dbReference>
<keyword evidence="6 12" id="KW-1003">Cell membrane</keyword>
<dbReference type="CDD" id="cd06261">
    <property type="entry name" value="TM_PBP2"/>
    <property type="match status" value="1"/>
</dbReference>
<name>A0AAP9EAG8_AGRTU</name>
<evidence type="ECO:0000256" key="3">
    <source>
        <dbReference type="ARBA" id="ARBA00011557"/>
    </source>
</evidence>
<dbReference type="InterPro" id="IPR000515">
    <property type="entry name" value="MetI-like"/>
</dbReference>